<proteinExistence type="predicted"/>
<dbReference type="Pfam" id="PF07177">
    <property type="entry name" value="Neuralized"/>
    <property type="match status" value="1"/>
</dbReference>
<name>A0A6S7LHL0_PARCT</name>
<dbReference type="PROSITE" id="PS51065">
    <property type="entry name" value="NHR"/>
    <property type="match status" value="1"/>
</dbReference>
<dbReference type="InterPro" id="IPR043136">
    <property type="entry name" value="B30.2/SPRY_sf"/>
</dbReference>
<dbReference type="Gene3D" id="2.60.120.920">
    <property type="match status" value="1"/>
</dbReference>
<dbReference type="InterPro" id="IPR037962">
    <property type="entry name" value="Neuralized"/>
</dbReference>
<dbReference type="AlphaFoldDB" id="A0A6S7LHL0"/>
<organism evidence="1 2">
    <name type="scientific">Paramuricea clavata</name>
    <name type="common">Red gorgonian</name>
    <name type="synonym">Violescent sea-whip</name>
    <dbReference type="NCBI Taxonomy" id="317549"/>
    <lineage>
        <taxon>Eukaryota</taxon>
        <taxon>Metazoa</taxon>
        <taxon>Cnidaria</taxon>
        <taxon>Anthozoa</taxon>
        <taxon>Octocorallia</taxon>
        <taxon>Malacalcyonacea</taxon>
        <taxon>Plexauridae</taxon>
        <taxon>Paramuricea</taxon>
    </lineage>
</organism>
<feature type="non-terminal residue" evidence="1">
    <location>
        <position position="1"/>
    </location>
</feature>
<protein>
    <submittedName>
        <fullName evidence="1">Uncharacterized protein</fullName>
    </submittedName>
</protein>
<keyword evidence="2" id="KW-1185">Reference proteome</keyword>
<accession>A0A6S7LHL0</accession>
<dbReference type="PANTHER" id="PTHR12429:SF8">
    <property type="entry name" value="NEURALIZED-LIKE PROTEIN 2"/>
    <property type="match status" value="1"/>
</dbReference>
<comment type="caution">
    <text evidence="1">The sequence shown here is derived from an EMBL/GenBank/DDBJ whole genome shotgun (WGS) entry which is preliminary data.</text>
</comment>
<sequence>RLGITTCSPDQSSINIVRAATDLFSDDCQDFWILSGSRLHHGLNEKDYNLNLHSLKVDSRVGIQVTQNGHLVFYADGMCMGAAASDIPTKKPIYCIFDIYGRTKVVSKELFQAEKLEELCKKKVKKHVNDQDVDKLFLPKYMLEDIKKMSKPDS</sequence>
<gene>
    <name evidence="1" type="ORF">PACLA_8A048997</name>
</gene>
<dbReference type="Proteomes" id="UP001152795">
    <property type="component" value="Unassembled WGS sequence"/>
</dbReference>
<dbReference type="InterPro" id="IPR006573">
    <property type="entry name" value="NHR_dom"/>
</dbReference>
<evidence type="ECO:0000313" key="1">
    <source>
        <dbReference type="EMBL" id="CAB4032159.1"/>
    </source>
</evidence>
<dbReference type="EMBL" id="CACRXK020018176">
    <property type="protein sequence ID" value="CAB4032159.1"/>
    <property type="molecule type" value="Genomic_DNA"/>
</dbReference>
<evidence type="ECO:0000313" key="2">
    <source>
        <dbReference type="Proteomes" id="UP001152795"/>
    </source>
</evidence>
<reference evidence="1" key="1">
    <citation type="submission" date="2020-04" db="EMBL/GenBank/DDBJ databases">
        <authorList>
            <person name="Alioto T."/>
            <person name="Alioto T."/>
            <person name="Gomez Garrido J."/>
        </authorList>
    </citation>
    <scope>NUCLEOTIDE SEQUENCE</scope>
    <source>
        <strain evidence="1">A484AB</strain>
    </source>
</reference>
<dbReference type="GO" id="GO:0061630">
    <property type="term" value="F:ubiquitin protein ligase activity"/>
    <property type="evidence" value="ECO:0007669"/>
    <property type="project" value="TreeGrafter"/>
</dbReference>
<dbReference type="OrthoDB" id="49113at2759"/>
<dbReference type="PANTHER" id="PTHR12429">
    <property type="entry name" value="NEURALIZED"/>
    <property type="match status" value="1"/>
</dbReference>